<keyword evidence="1" id="KW-0732">Signal</keyword>
<dbReference type="RefSeq" id="WP_199386934.1">
    <property type="nucleotide sequence ID" value="NZ_JAEMHM010000029.1"/>
</dbReference>
<comment type="caution">
    <text evidence="2">The sequence shown here is derived from an EMBL/GenBank/DDBJ whole genome shotgun (WGS) entry which is preliminary data.</text>
</comment>
<reference evidence="2" key="1">
    <citation type="submission" date="2020-12" db="EMBL/GenBank/DDBJ databases">
        <title>Geomonas sp. Red875, isolated from river sediment.</title>
        <authorList>
            <person name="Xu Z."/>
            <person name="Zhang Z."/>
            <person name="Masuda Y."/>
            <person name="Itoh H."/>
            <person name="Senoo K."/>
        </authorList>
    </citation>
    <scope>NUCLEOTIDE SEQUENCE</scope>
    <source>
        <strain evidence="2">Red875</strain>
    </source>
</reference>
<dbReference type="EMBL" id="JAEMHM010000029">
    <property type="protein sequence ID" value="MBJ6727794.1"/>
    <property type="molecule type" value="Genomic_DNA"/>
</dbReference>
<accession>A0A8J7M3B7</accession>
<feature type="signal peptide" evidence="1">
    <location>
        <begin position="1"/>
        <end position="23"/>
    </location>
</feature>
<gene>
    <name evidence="2" type="ORF">JFN93_24055</name>
</gene>
<evidence type="ECO:0000313" key="2">
    <source>
        <dbReference type="EMBL" id="MBJ6727794.1"/>
    </source>
</evidence>
<feature type="chain" id="PRO_5035233791" evidence="1">
    <location>
        <begin position="24"/>
        <end position="169"/>
    </location>
</feature>
<protein>
    <submittedName>
        <fullName evidence="2">Uncharacterized protein</fullName>
    </submittedName>
</protein>
<evidence type="ECO:0000256" key="1">
    <source>
        <dbReference type="SAM" id="SignalP"/>
    </source>
</evidence>
<name>A0A8J7M3B7_9BACT</name>
<proteinExistence type="predicted"/>
<evidence type="ECO:0000313" key="3">
    <source>
        <dbReference type="Proteomes" id="UP000636888"/>
    </source>
</evidence>
<keyword evidence="3" id="KW-1185">Reference proteome</keyword>
<dbReference type="Proteomes" id="UP000636888">
    <property type="component" value="Unassembled WGS sequence"/>
</dbReference>
<sequence>MKKTLTTIALTLTLVGAASLAWAEKAVVVPQSGAPLSVLIYEAEYGNKADKARVVHTVKYQNVSDKKVLSARFGFIELNGYNDRLDSFIGYTLEDSKVGEKDKVKFINEAPHAAFFKRYGTAYLWVDAVRYADGSIWKANKAELLKELKNELSGVTDADLQEKKSLMED</sequence>
<organism evidence="2 3">
    <name type="scientific">Geomesophilobacter sediminis</name>
    <dbReference type="NCBI Taxonomy" id="2798584"/>
    <lineage>
        <taxon>Bacteria</taxon>
        <taxon>Pseudomonadati</taxon>
        <taxon>Thermodesulfobacteriota</taxon>
        <taxon>Desulfuromonadia</taxon>
        <taxon>Geobacterales</taxon>
        <taxon>Geobacteraceae</taxon>
        <taxon>Geomesophilobacter</taxon>
    </lineage>
</organism>
<dbReference type="AlphaFoldDB" id="A0A8J7M3B7"/>